<proteinExistence type="inferred from homology"/>
<dbReference type="Proteomes" id="UP001316803">
    <property type="component" value="Unassembled WGS sequence"/>
</dbReference>
<dbReference type="GO" id="GO:0008081">
    <property type="term" value="F:phosphoric diester hydrolase activity"/>
    <property type="evidence" value="ECO:0007669"/>
    <property type="project" value="InterPro"/>
</dbReference>
<dbReference type="InterPro" id="IPR051236">
    <property type="entry name" value="HAT_RTT109-like"/>
</dbReference>
<organism evidence="3 4">
    <name type="scientific">Knufia fluminis</name>
    <dbReference type="NCBI Taxonomy" id="191047"/>
    <lineage>
        <taxon>Eukaryota</taxon>
        <taxon>Fungi</taxon>
        <taxon>Dikarya</taxon>
        <taxon>Ascomycota</taxon>
        <taxon>Pezizomycotina</taxon>
        <taxon>Eurotiomycetes</taxon>
        <taxon>Chaetothyriomycetidae</taxon>
        <taxon>Chaetothyriales</taxon>
        <taxon>Trichomeriaceae</taxon>
        <taxon>Knufia</taxon>
    </lineage>
</organism>
<protein>
    <recommendedName>
        <fullName evidence="5">Altered inheritance of mitochondria protein 6</fullName>
    </recommendedName>
</protein>
<evidence type="ECO:0000313" key="4">
    <source>
        <dbReference type="Proteomes" id="UP001316803"/>
    </source>
</evidence>
<dbReference type="GO" id="GO:0006629">
    <property type="term" value="P:lipid metabolic process"/>
    <property type="evidence" value="ECO:0007669"/>
    <property type="project" value="InterPro"/>
</dbReference>
<dbReference type="EMBL" id="JAKLMC020000011">
    <property type="protein sequence ID" value="KAK5953483.1"/>
    <property type="molecule type" value="Genomic_DNA"/>
</dbReference>
<dbReference type="SUPFAM" id="SSF51695">
    <property type="entry name" value="PLC-like phosphodiesterases"/>
    <property type="match status" value="1"/>
</dbReference>
<evidence type="ECO:0008006" key="5">
    <source>
        <dbReference type="Google" id="ProtNLM"/>
    </source>
</evidence>
<dbReference type="PANTHER" id="PTHR31571">
    <property type="entry name" value="ALTERED INHERITANCE OF MITOCHONDRIA PROTEIN 6"/>
    <property type="match status" value="1"/>
</dbReference>
<evidence type="ECO:0000256" key="1">
    <source>
        <dbReference type="ARBA" id="ARBA00008858"/>
    </source>
</evidence>
<evidence type="ECO:0000313" key="3">
    <source>
        <dbReference type="EMBL" id="KAK5953483.1"/>
    </source>
</evidence>
<keyword evidence="2" id="KW-0732">Signal</keyword>
<dbReference type="PANTHER" id="PTHR31571:SF5">
    <property type="entry name" value="ALTERED INHERITANCE OF MITOCHONDRIA PROTEIN 6"/>
    <property type="match status" value="1"/>
</dbReference>
<dbReference type="AlphaFoldDB" id="A0AAN8EKG5"/>
<evidence type="ECO:0000256" key="2">
    <source>
        <dbReference type="SAM" id="SignalP"/>
    </source>
</evidence>
<gene>
    <name evidence="3" type="ORF">OHC33_005427</name>
</gene>
<comment type="similarity">
    <text evidence="1">Belongs to the AIM6 family.</text>
</comment>
<comment type="caution">
    <text evidence="3">The sequence shown here is derived from an EMBL/GenBank/DDBJ whole genome shotgun (WGS) entry which is preliminary data.</text>
</comment>
<dbReference type="InterPro" id="IPR017946">
    <property type="entry name" value="PLC-like_Pdiesterase_TIM-brl"/>
</dbReference>
<keyword evidence="4" id="KW-1185">Reference proteome</keyword>
<feature type="signal peptide" evidence="2">
    <location>
        <begin position="1"/>
        <end position="19"/>
    </location>
</feature>
<reference evidence="3 4" key="1">
    <citation type="submission" date="2022-12" db="EMBL/GenBank/DDBJ databases">
        <title>Genomic features and morphological characterization of a novel Knufia sp. strain isolated from spacecraft assembly facility.</title>
        <authorList>
            <person name="Teixeira M."/>
            <person name="Chander A.M."/>
            <person name="Stajich J.E."/>
            <person name="Venkateswaran K."/>
        </authorList>
    </citation>
    <scope>NUCLEOTIDE SEQUENCE [LARGE SCALE GENOMIC DNA]</scope>
    <source>
        <strain evidence="3 4">FJI-L2-BK-P2</strain>
    </source>
</reference>
<sequence length="327" mass="35682">MRTTFVAAALAACVATTSANPAPRAQKRQSQQDPNLDISSSLQNILANTHGSDLYTYPTDLTRGIIPKPIHSHNDYWRDVPFYSALSVGCVSVEADVWLYNETLHVGHEQAALTQSRTFDSLYIQPILSVLQRENPTSLFADEKTHNGVFDASAGQTLYLFVDLKTDGAETFPYVIRALEPLRSAGYLTSYNGTHITEGAVTVIGTGNTPLDQVAPVANRDYFYDANLALLSTTQQNITSDISPIASTQFSRYIGEINGTEFNSTQLATLQDQLAVAKERGIGGRYWDTPAWPVSKRNAVWSELTRAGVALLNADDLPAAAGFTGEW</sequence>
<name>A0AAN8EKG5_9EURO</name>
<accession>A0AAN8EKG5</accession>
<feature type="chain" id="PRO_5042830533" description="Altered inheritance of mitochondria protein 6" evidence="2">
    <location>
        <begin position="20"/>
        <end position="327"/>
    </location>
</feature>